<dbReference type="GO" id="GO:0003729">
    <property type="term" value="F:mRNA binding"/>
    <property type="evidence" value="ECO:0007669"/>
    <property type="project" value="UniProtKB-ARBA"/>
</dbReference>
<protein>
    <recommendedName>
        <fullName evidence="11">Casparian strip membrane protein domain-containing protein</fullName>
    </recommendedName>
</protein>
<dbReference type="Pfam" id="PF04535">
    <property type="entry name" value="CASP_dom"/>
    <property type="match status" value="1"/>
</dbReference>
<evidence type="ECO:0000256" key="6">
    <source>
        <dbReference type="ARBA" id="ARBA00022737"/>
    </source>
</evidence>
<dbReference type="InterPro" id="IPR011990">
    <property type="entry name" value="TPR-like_helical_dom_sf"/>
</dbReference>
<feature type="repeat" description="PPR" evidence="9">
    <location>
        <begin position="393"/>
        <end position="427"/>
    </location>
</feature>
<dbReference type="Pfam" id="PF12854">
    <property type="entry name" value="PPR_1"/>
    <property type="match status" value="1"/>
</dbReference>
<evidence type="ECO:0000256" key="1">
    <source>
        <dbReference type="ARBA" id="ARBA00004651"/>
    </source>
</evidence>
<dbReference type="PROSITE" id="PS51375">
    <property type="entry name" value="PPR"/>
    <property type="match status" value="5"/>
</dbReference>
<dbReference type="GO" id="GO:0005886">
    <property type="term" value="C:plasma membrane"/>
    <property type="evidence" value="ECO:0007669"/>
    <property type="project" value="UniProtKB-SubCell"/>
</dbReference>
<dbReference type="Gene3D" id="1.25.40.10">
    <property type="entry name" value="Tetratricopeptide repeat domain"/>
    <property type="match status" value="4"/>
</dbReference>
<evidence type="ECO:0000259" key="11">
    <source>
        <dbReference type="Pfam" id="PF04535"/>
    </source>
</evidence>
<dbReference type="NCBIfam" id="TIGR00756">
    <property type="entry name" value="PPR"/>
    <property type="match status" value="5"/>
</dbReference>
<dbReference type="EMBL" id="JAATIQ010000049">
    <property type="protein sequence ID" value="KAF4393201.1"/>
    <property type="molecule type" value="Genomic_DNA"/>
</dbReference>
<dbReference type="Pfam" id="PF20431">
    <property type="entry name" value="E_motif"/>
    <property type="match status" value="1"/>
</dbReference>
<evidence type="ECO:0000256" key="8">
    <source>
        <dbReference type="ARBA" id="ARBA00023136"/>
    </source>
</evidence>
<comment type="similarity">
    <text evidence="2">Belongs to the PPR family. PCMP-H subfamily.</text>
</comment>
<keyword evidence="6" id="KW-0677">Repeat</keyword>
<name>A0A7J6GCW7_CANSA</name>
<feature type="transmembrane region" description="Helical" evidence="10">
    <location>
        <begin position="88"/>
        <end position="106"/>
    </location>
</feature>
<accession>A0A7J6GCW7</accession>
<evidence type="ECO:0000313" key="13">
    <source>
        <dbReference type="EMBL" id="KAF4393201.1"/>
    </source>
</evidence>
<keyword evidence="7 10" id="KW-1133">Transmembrane helix</keyword>
<reference evidence="14 15" key="1">
    <citation type="journal article" date="2020" name="bioRxiv">
        <title>Sequence and annotation of 42 cannabis genomes reveals extensive copy number variation in cannabinoid synthesis and pathogen resistance genes.</title>
        <authorList>
            <person name="Mckernan K.J."/>
            <person name="Helbert Y."/>
            <person name="Kane L.T."/>
            <person name="Ebling H."/>
            <person name="Zhang L."/>
            <person name="Liu B."/>
            <person name="Eaton Z."/>
            <person name="Mclaughlin S."/>
            <person name="Kingan S."/>
            <person name="Baybayan P."/>
            <person name="Concepcion G."/>
            <person name="Jordan M."/>
            <person name="Riva A."/>
            <person name="Barbazuk W."/>
            <person name="Harkins T."/>
        </authorList>
    </citation>
    <scope>NUCLEOTIDE SEQUENCE [LARGE SCALE GENOMIC DNA]</scope>
    <source>
        <strain evidence="14 15">cv. Jamaican Lion 4</strain>
        <strain evidence="13">Father</strain>
        <strain evidence="12">Mother</strain>
        <tissue evidence="12">Leaf</tissue>
    </source>
</reference>
<dbReference type="PANTHER" id="PTHR47926:SF528">
    <property type="entry name" value="PENTATRICOPEPTIDE REPEAT-CONTAINING PROTEIN"/>
    <property type="match status" value="1"/>
</dbReference>
<proteinExistence type="inferred from homology"/>
<keyword evidence="5 10" id="KW-0812">Transmembrane</keyword>
<evidence type="ECO:0000256" key="9">
    <source>
        <dbReference type="PROSITE-ProRule" id="PRU00708"/>
    </source>
</evidence>
<feature type="domain" description="Casparian strip membrane protein" evidence="11">
    <location>
        <begin position="17"/>
        <end position="143"/>
    </location>
</feature>
<dbReference type="FunFam" id="1.25.40.10:FF:000348">
    <property type="entry name" value="Pentatricopeptide repeat-containing protein chloroplastic"/>
    <property type="match status" value="1"/>
</dbReference>
<feature type="transmembrane region" description="Helical" evidence="10">
    <location>
        <begin position="126"/>
        <end position="145"/>
    </location>
</feature>
<dbReference type="AlphaFoldDB" id="A0A7J6GCW7"/>
<evidence type="ECO:0000313" key="15">
    <source>
        <dbReference type="Proteomes" id="UP000583929"/>
    </source>
</evidence>
<evidence type="ECO:0000256" key="3">
    <source>
        <dbReference type="ARBA" id="ARBA00007651"/>
    </source>
</evidence>
<dbReference type="GO" id="GO:0009451">
    <property type="term" value="P:RNA modification"/>
    <property type="evidence" value="ECO:0007669"/>
    <property type="project" value="InterPro"/>
</dbReference>
<evidence type="ECO:0000256" key="4">
    <source>
        <dbReference type="ARBA" id="ARBA00022475"/>
    </source>
</evidence>
<evidence type="ECO:0000313" key="14">
    <source>
        <dbReference type="Proteomes" id="UP000525078"/>
    </source>
</evidence>
<gene>
    <name evidence="12" type="ORF">F8388_017026</name>
    <name evidence="13" type="ORF">G4B88_001935</name>
</gene>
<organism evidence="12 14">
    <name type="scientific">Cannabis sativa</name>
    <name type="common">Hemp</name>
    <name type="synonym">Marijuana</name>
    <dbReference type="NCBI Taxonomy" id="3483"/>
    <lineage>
        <taxon>Eukaryota</taxon>
        <taxon>Viridiplantae</taxon>
        <taxon>Streptophyta</taxon>
        <taxon>Embryophyta</taxon>
        <taxon>Tracheophyta</taxon>
        <taxon>Spermatophyta</taxon>
        <taxon>Magnoliopsida</taxon>
        <taxon>eudicotyledons</taxon>
        <taxon>Gunneridae</taxon>
        <taxon>Pentapetalae</taxon>
        <taxon>rosids</taxon>
        <taxon>fabids</taxon>
        <taxon>Rosales</taxon>
        <taxon>Cannabaceae</taxon>
        <taxon>Cannabis</taxon>
    </lineage>
</organism>
<keyword evidence="8 10" id="KW-0472">Membrane</keyword>
<dbReference type="EMBL" id="JAATIP010000064">
    <property type="protein sequence ID" value="KAF4380672.1"/>
    <property type="molecule type" value="Genomic_DNA"/>
</dbReference>
<comment type="subcellular location">
    <subcellularLocation>
        <location evidence="1">Cell membrane</location>
        <topology evidence="1">Multi-pass membrane protein</topology>
    </subcellularLocation>
</comment>
<feature type="transmembrane region" description="Helical" evidence="10">
    <location>
        <begin position="53"/>
        <end position="76"/>
    </location>
</feature>
<comment type="caution">
    <text evidence="12">The sequence shown here is derived from an EMBL/GenBank/DDBJ whole genome shotgun (WGS) entry which is preliminary data.</text>
</comment>
<feature type="repeat" description="PPR" evidence="9">
    <location>
        <begin position="525"/>
        <end position="559"/>
    </location>
</feature>
<feature type="repeat" description="PPR" evidence="9">
    <location>
        <begin position="626"/>
        <end position="660"/>
    </location>
</feature>
<feature type="repeat" description="PPR" evidence="9">
    <location>
        <begin position="494"/>
        <end position="524"/>
    </location>
</feature>
<dbReference type="InterPro" id="IPR046848">
    <property type="entry name" value="E_motif"/>
</dbReference>
<dbReference type="SUPFAM" id="SSF48452">
    <property type="entry name" value="TPR-like"/>
    <property type="match status" value="1"/>
</dbReference>
<evidence type="ECO:0000256" key="10">
    <source>
        <dbReference type="SAM" id="Phobius"/>
    </source>
</evidence>
<dbReference type="InterPro" id="IPR002885">
    <property type="entry name" value="PPR_rpt"/>
</dbReference>
<sequence>MTLMQPSTMDDLPGSFGTSASLALRLGQTIFSFASLLFMCFEVQFYSYTAFCYLVTVMGLVVPWSMTLVVVDAYSVFVKCLPRQPRTILIIILGDWALSLLLLSAACSTASVTDLLIDISFCSVKLCSRFQLSAAMAFLSWFLSLEKKKKKKNKLSHPGSEFKELQTQLESSLAEAVTGFCLGQKCYLCCLVQYNVMFVTLRNLTVGSRLNNSLHCFSHSLSFKTSNHQFLHHLLEKCKSMSQLRQIHAQIILHRLTLQNLTLGKLIAFCAVADAGDIRYAQLVFDQVIEPNKFMYNSLIRGYSNTDTPLKSLLLYRKMISSGHSPNEFTLPFVLKVCAGTAAFRDAVVVHGQAIKFGIGCQVCVQNGLINVYISFGLIRFARHVFDEISQRTLVSWNTMIGGYSKLGFCKEAFWLFREMRESELRPDKFTLVNLLSVCSQSCDLALGRFVHLHIVITGVEIDQIVRNALLDMYAKCGNLRSSQTVFDLMSDKNVVSWTSLVCGYAKNGHIESAKAVFDKMPVKNVVSWNAMITCYVQEGQFNEALALFNKMQSSKVVPDKATLVSILSACGQIGDLVMGEEIYKYICNSNMELGLTLLNSLVDMYAKCGALEMALHLFLKSPEKNVVSWNVIIGALALHGCGLKAIEMFEDMQSREVFPDKFTFTGLLSACCHSGLVDTGRYYFDIMNSFYGILPELEHYACMVDLLGRLGLLDEAVRLIGVMPIKPDVVIWGALLGACRIHGNLEISKQILKQLLELEPHSSGPYVLLCNIFCEAKRWEDAKKIRKLMKNGGVTKSRAISFIEINNHVFEFMAYDQRHQLSSSIYTMLDQLTDHLRSCSFFDIDEMQVLV</sequence>
<evidence type="ECO:0000256" key="7">
    <source>
        <dbReference type="ARBA" id="ARBA00022989"/>
    </source>
</evidence>
<dbReference type="PANTHER" id="PTHR47926">
    <property type="entry name" value="PENTATRICOPEPTIDE REPEAT-CONTAINING PROTEIN"/>
    <property type="match status" value="1"/>
</dbReference>
<evidence type="ECO:0000256" key="2">
    <source>
        <dbReference type="ARBA" id="ARBA00006643"/>
    </source>
</evidence>
<evidence type="ECO:0000313" key="12">
    <source>
        <dbReference type="EMBL" id="KAF4380672.1"/>
    </source>
</evidence>
<dbReference type="Proteomes" id="UP000525078">
    <property type="component" value="Unassembled WGS sequence"/>
</dbReference>
<dbReference type="Pfam" id="PF13041">
    <property type="entry name" value="PPR_2"/>
    <property type="match status" value="2"/>
</dbReference>
<keyword evidence="15" id="KW-1185">Reference proteome</keyword>
<feature type="repeat" description="PPR" evidence="9">
    <location>
        <begin position="292"/>
        <end position="326"/>
    </location>
</feature>
<evidence type="ECO:0000256" key="5">
    <source>
        <dbReference type="ARBA" id="ARBA00022692"/>
    </source>
</evidence>
<comment type="similarity">
    <text evidence="3">Belongs to the Casparian strip membrane proteins (CASP) family.</text>
</comment>
<dbReference type="InterPro" id="IPR046960">
    <property type="entry name" value="PPR_At4g14850-like_plant"/>
</dbReference>
<dbReference type="FunFam" id="1.25.40.10:FF:000470">
    <property type="entry name" value="Pentatricopeptide repeat-containing protein At5g66520"/>
    <property type="match status" value="1"/>
</dbReference>
<dbReference type="Proteomes" id="UP000583929">
    <property type="component" value="Unassembled WGS sequence"/>
</dbReference>
<keyword evidence="4" id="KW-1003">Cell membrane</keyword>
<dbReference type="Pfam" id="PF01535">
    <property type="entry name" value="PPR"/>
    <property type="match status" value="3"/>
</dbReference>
<dbReference type="FunFam" id="1.25.40.10:FF:000690">
    <property type="entry name" value="Pentatricopeptide repeat-containing protein"/>
    <property type="match status" value="1"/>
</dbReference>
<dbReference type="InterPro" id="IPR006702">
    <property type="entry name" value="CASP_dom"/>
</dbReference>